<comment type="caution">
    <text evidence="1">The sequence shown here is derived from an EMBL/GenBank/DDBJ whole genome shotgun (WGS) entry which is preliminary data.</text>
</comment>
<name>A0A8K0JCJ1_9HYPO</name>
<dbReference type="Proteomes" id="UP000811619">
    <property type="component" value="Unassembled WGS sequence"/>
</dbReference>
<evidence type="ECO:0000313" key="1">
    <source>
        <dbReference type="EMBL" id="KAG5926109.1"/>
    </source>
</evidence>
<organism evidence="1 2">
    <name type="scientific">Claviceps africana</name>
    <dbReference type="NCBI Taxonomy" id="83212"/>
    <lineage>
        <taxon>Eukaryota</taxon>
        <taxon>Fungi</taxon>
        <taxon>Dikarya</taxon>
        <taxon>Ascomycota</taxon>
        <taxon>Pezizomycotina</taxon>
        <taxon>Sordariomycetes</taxon>
        <taxon>Hypocreomycetidae</taxon>
        <taxon>Hypocreales</taxon>
        <taxon>Clavicipitaceae</taxon>
        <taxon>Claviceps</taxon>
    </lineage>
</organism>
<dbReference type="PANTHER" id="PTHR38850:SF2">
    <property type="entry name" value="CERATO-PLATANIN"/>
    <property type="match status" value="1"/>
</dbReference>
<protein>
    <recommendedName>
        <fullName evidence="3">Cerato-platanin</fullName>
    </recommendedName>
</protein>
<keyword evidence="2" id="KW-1185">Reference proteome</keyword>
<dbReference type="AlphaFoldDB" id="A0A8K0JCJ1"/>
<gene>
    <name evidence="1" type="ORF">E4U42_003653</name>
</gene>
<proteinExistence type="predicted"/>
<dbReference type="OrthoDB" id="5370830at2759"/>
<accession>A0A8K0JCJ1</accession>
<sequence>MAAASAPAQGPCKRRGVGMLTQAPGSSRWLKTNHFGITMVSVATLLLASASAVSAATLGKRGQTVSVTPHEQYSSSIGALGCKLDTNRVAYWPGTVDCNNICVKLSHQGRSLHVLKIDSSGGAHDISYDAWNYLAFGKSAEEEPREGGGIDMQYEFVHADECKHLLHDGKLAISAATGLSGPVLNCIVQGNNWIANNYVALNIQDAGCHYGHDEVCTLDLAVSNQAKCPHMLGEQSKLDGKVTNVQYGTGKLVAA</sequence>
<dbReference type="EMBL" id="SRPY01000301">
    <property type="protein sequence ID" value="KAG5926109.1"/>
    <property type="molecule type" value="Genomic_DNA"/>
</dbReference>
<evidence type="ECO:0000313" key="2">
    <source>
        <dbReference type="Proteomes" id="UP000811619"/>
    </source>
</evidence>
<evidence type="ECO:0008006" key="3">
    <source>
        <dbReference type="Google" id="ProtNLM"/>
    </source>
</evidence>
<dbReference type="PANTHER" id="PTHR38850">
    <property type="entry name" value="CERATO-PLATANIN"/>
    <property type="match status" value="1"/>
</dbReference>
<reference evidence="1" key="1">
    <citation type="journal article" date="2020" name="bioRxiv">
        <title>Whole genome comparisons of ergot fungi reveals the divergence and evolution of species within the genus Claviceps are the result of varying mechanisms driving genome evolution and host range expansion.</title>
        <authorList>
            <person name="Wyka S.A."/>
            <person name="Mondo S.J."/>
            <person name="Liu M."/>
            <person name="Dettman J."/>
            <person name="Nalam V."/>
            <person name="Broders K.D."/>
        </authorList>
    </citation>
    <scope>NUCLEOTIDE SEQUENCE</scope>
    <source>
        <strain evidence="1">CCC 489</strain>
    </source>
</reference>